<gene>
    <name evidence="1" type="ORF">MANES_13G001500v8</name>
</gene>
<sequence>MASSALHPVKHDVFLSFRGADTRNNFTSHLYGALHRQGIMTFIDNRLDRGEEIEPAILKSIQDSESSVIPVFYHVDPTDLDNQTASFEEAFVKHDQDFKENSDRFEHVQDIFNNILKCLKHLYPNEVQNLVGLSSRIKNIESLLCVDLDDEVRIVGIWGMGGIVRSVGIWGMGGIGKTTLAREVFQKISSHFEGCCFLQNSTAFGMGSRIIITSRDKNVFQYRVHGIYEVPALIGHEALQLFSLCAFKQIHPKKDLMELSSNVVSNAGGNPLGLKILEAVQGIFLDKSKLNTMHFTPTVFSNMNQVKLLKFHYSNVDLDGVLCLPEELRYFHWNFYPLTRLPTKFYTDKLIELNMSGSSVVRLWNGVQKIWRLDCRGCIKVVKVCPSIGCLQKLHSLELARCIKISSLPSIKHLTSFENLDLSDCSKIREFPEIPDSIKYLCLMGTAIQEIPSSICLFSRLKILSLLDSGSKFESIPSCIKLVSGLRELYLNFFSNSIMALTQTWGFFDFVNCSSLNRHEHKNILRHMRRRMLLAAHATTKRHQQLTIMLGGNKIPRIQHERIGDSATFPLSSTWHHNFLGFALSAVFKLDNTLTRRWMKLKCQFKSNYGESYCISAEFKYILGVEEVLFQFFIVDDCGKSWPSSIVKKCGVQLLYDGDIDDGASEGENGVDETFASPLLLNFINFFCKCVVS</sequence>
<proteinExistence type="predicted"/>
<accession>A0ACB7GHT8</accession>
<comment type="caution">
    <text evidence="1">The sequence shown here is derived from an EMBL/GenBank/DDBJ whole genome shotgun (WGS) entry which is preliminary data.</text>
</comment>
<reference evidence="2" key="1">
    <citation type="journal article" date="2016" name="Nat. Biotechnol.">
        <title>Sequencing wild and cultivated cassava and related species reveals extensive interspecific hybridization and genetic diversity.</title>
        <authorList>
            <person name="Bredeson J.V."/>
            <person name="Lyons J.B."/>
            <person name="Prochnik S.E."/>
            <person name="Wu G.A."/>
            <person name="Ha C.M."/>
            <person name="Edsinger-Gonzales E."/>
            <person name="Grimwood J."/>
            <person name="Schmutz J."/>
            <person name="Rabbi I.Y."/>
            <person name="Egesi C."/>
            <person name="Nauluvula P."/>
            <person name="Lebot V."/>
            <person name="Ndunguru J."/>
            <person name="Mkamilo G."/>
            <person name="Bart R.S."/>
            <person name="Setter T.L."/>
            <person name="Gleadow R.M."/>
            <person name="Kulakow P."/>
            <person name="Ferguson M.E."/>
            <person name="Rounsley S."/>
            <person name="Rokhsar D.S."/>
        </authorList>
    </citation>
    <scope>NUCLEOTIDE SEQUENCE [LARGE SCALE GENOMIC DNA]</scope>
    <source>
        <strain evidence="2">cv. AM560-2</strain>
    </source>
</reference>
<protein>
    <submittedName>
        <fullName evidence="1">Uncharacterized protein</fullName>
    </submittedName>
</protein>
<keyword evidence="2" id="KW-1185">Reference proteome</keyword>
<evidence type="ECO:0000313" key="2">
    <source>
        <dbReference type="Proteomes" id="UP000091857"/>
    </source>
</evidence>
<dbReference type="EMBL" id="CM004399">
    <property type="protein sequence ID" value="KAG8639889.1"/>
    <property type="molecule type" value="Genomic_DNA"/>
</dbReference>
<organism evidence="1 2">
    <name type="scientific">Manihot esculenta</name>
    <name type="common">Cassava</name>
    <name type="synonym">Jatropha manihot</name>
    <dbReference type="NCBI Taxonomy" id="3983"/>
    <lineage>
        <taxon>Eukaryota</taxon>
        <taxon>Viridiplantae</taxon>
        <taxon>Streptophyta</taxon>
        <taxon>Embryophyta</taxon>
        <taxon>Tracheophyta</taxon>
        <taxon>Spermatophyta</taxon>
        <taxon>Magnoliopsida</taxon>
        <taxon>eudicotyledons</taxon>
        <taxon>Gunneridae</taxon>
        <taxon>Pentapetalae</taxon>
        <taxon>rosids</taxon>
        <taxon>fabids</taxon>
        <taxon>Malpighiales</taxon>
        <taxon>Euphorbiaceae</taxon>
        <taxon>Crotonoideae</taxon>
        <taxon>Manihoteae</taxon>
        <taxon>Manihot</taxon>
    </lineage>
</organism>
<evidence type="ECO:0000313" key="1">
    <source>
        <dbReference type="EMBL" id="KAG8639889.1"/>
    </source>
</evidence>
<dbReference type="Proteomes" id="UP000091857">
    <property type="component" value="Chromosome 13"/>
</dbReference>
<name>A0ACB7GHT8_MANES</name>